<keyword evidence="5" id="KW-0472">Membrane</keyword>
<proteinExistence type="inferred from homology"/>
<dbReference type="Proteomes" id="UP000272942">
    <property type="component" value="Unassembled WGS sequence"/>
</dbReference>
<reference evidence="9" key="1">
    <citation type="submission" date="2016-06" db="UniProtKB">
        <authorList>
            <consortium name="WormBaseParasite"/>
        </authorList>
    </citation>
    <scope>IDENTIFICATION</scope>
</reference>
<dbReference type="GO" id="GO:0005829">
    <property type="term" value="C:cytosol"/>
    <property type="evidence" value="ECO:0007669"/>
    <property type="project" value="TreeGrafter"/>
</dbReference>
<comment type="subcellular location">
    <subcellularLocation>
        <location evidence="1">Golgi apparatus membrane</location>
        <topology evidence="1">Peripheral membrane protein</topology>
        <orientation evidence="1">Cytoplasmic side</orientation>
    </subcellularLocation>
</comment>
<name>A0A183BDA4_9TREM</name>
<keyword evidence="4" id="KW-0446">Lipid-binding</keyword>
<evidence type="ECO:0000256" key="1">
    <source>
        <dbReference type="ARBA" id="ARBA00004255"/>
    </source>
</evidence>
<dbReference type="GO" id="GO:0000139">
    <property type="term" value="C:Golgi membrane"/>
    <property type="evidence" value="ECO:0007669"/>
    <property type="project" value="UniProtKB-SubCell"/>
</dbReference>
<evidence type="ECO:0000256" key="4">
    <source>
        <dbReference type="ARBA" id="ARBA00023121"/>
    </source>
</evidence>
<dbReference type="GO" id="GO:0070273">
    <property type="term" value="F:phosphatidylinositol-4-phosphate binding"/>
    <property type="evidence" value="ECO:0007669"/>
    <property type="project" value="InterPro"/>
</dbReference>
<evidence type="ECO:0000256" key="3">
    <source>
        <dbReference type="ARBA" id="ARBA00023034"/>
    </source>
</evidence>
<dbReference type="GO" id="GO:0031985">
    <property type="term" value="C:Golgi cisterna"/>
    <property type="evidence" value="ECO:0007669"/>
    <property type="project" value="TreeGrafter"/>
</dbReference>
<keyword evidence="3" id="KW-0333">Golgi apparatus</keyword>
<dbReference type="WBParaSite" id="ECPE_0001723301-mRNA-1">
    <property type="protein sequence ID" value="ECPE_0001723301-mRNA-1"/>
    <property type="gene ID" value="ECPE_0001723301"/>
</dbReference>
<accession>A0A183BDA4</accession>
<evidence type="ECO:0000313" key="8">
    <source>
        <dbReference type="Proteomes" id="UP000272942"/>
    </source>
</evidence>
<protein>
    <submittedName>
        <fullName evidence="9">Golgi phosphoprotein 3-like</fullName>
    </submittedName>
</protein>
<comment type="similarity">
    <text evidence="2">Belongs to the GOLPH3/VPS74 family.</text>
</comment>
<dbReference type="GO" id="GO:0005802">
    <property type="term" value="C:trans-Golgi network"/>
    <property type="evidence" value="ECO:0007669"/>
    <property type="project" value="TreeGrafter"/>
</dbReference>
<evidence type="ECO:0000256" key="5">
    <source>
        <dbReference type="ARBA" id="ARBA00023136"/>
    </source>
</evidence>
<dbReference type="PANTHER" id="PTHR12704">
    <property type="entry name" value="TRANS-GOLGI PROTEIN GMX33"/>
    <property type="match status" value="1"/>
</dbReference>
<dbReference type="AlphaFoldDB" id="A0A183BDA4"/>
<dbReference type="GO" id="GO:0048194">
    <property type="term" value="P:Golgi vesicle budding"/>
    <property type="evidence" value="ECO:0007669"/>
    <property type="project" value="TreeGrafter"/>
</dbReference>
<evidence type="ECO:0000313" key="7">
    <source>
        <dbReference type="EMBL" id="VDP94477.1"/>
    </source>
</evidence>
<evidence type="ECO:0000256" key="2">
    <source>
        <dbReference type="ARBA" id="ARBA00007284"/>
    </source>
</evidence>
<dbReference type="GO" id="GO:0007030">
    <property type="term" value="P:Golgi organization"/>
    <property type="evidence" value="ECO:0007669"/>
    <property type="project" value="TreeGrafter"/>
</dbReference>
<sequence length="280" mass="31586">MCEASEAVLSRRNIAKPLESSSEVETNELPPTEEEADSKEVRLTLMEEILLLGLKDREGHLSFWNDSVSCGLRGCIMAELALRGRLTLEPSGMRRRGLFSRAVVVKNSVPTGDALLDEALKLIKTNQPENTKTWIDYLSGETWNPFKLPLQMRNVRERIAKNLVEKGVCTTEKQNFVVFDMMTHPLVDFQAKQRVVHRIQDAILNKWSADIHKVDKRLLCLILLAHHSDVLDNALATLSDSDYDLARRRVSSALQLDYTSEAAKDGTNDLLWAILASFNV</sequence>
<gene>
    <name evidence="7" type="ORF">ECPE_LOCUS17189</name>
</gene>
<dbReference type="EMBL" id="UZAN01067874">
    <property type="protein sequence ID" value="VDP94477.1"/>
    <property type="molecule type" value="Genomic_DNA"/>
</dbReference>
<dbReference type="Gene3D" id="1.10.3630.10">
    <property type="entry name" value="yeast vps74-n-term truncation variant domain like"/>
    <property type="match status" value="1"/>
</dbReference>
<dbReference type="GO" id="GO:0006890">
    <property type="term" value="P:retrograde vesicle-mediated transport, Golgi to endoplasmic reticulum"/>
    <property type="evidence" value="ECO:0007669"/>
    <property type="project" value="TreeGrafter"/>
</dbReference>
<evidence type="ECO:0000256" key="6">
    <source>
        <dbReference type="SAM" id="MobiDB-lite"/>
    </source>
</evidence>
<feature type="region of interest" description="Disordered" evidence="6">
    <location>
        <begin position="18"/>
        <end position="38"/>
    </location>
</feature>
<dbReference type="OrthoDB" id="2189106at2759"/>
<dbReference type="InterPro" id="IPR008628">
    <property type="entry name" value="GPP34-like"/>
</dbReference>
<organism evidence="9">
    <name type="scientific">Echinostoma caproni</name>
    <dbReference type="NCBI Taxonomy" id="27848"/>
    <lineage>
        <taxon>Eukaryota</taxon>
        <taxon>Metazoa</taxon>
        <taxon>Spiralia</taxon>
        <taxon>Lophotrochozoa</taxon>
        <taxon>Platyhelminthes</taxon>
        <taxon>Trematoda</taxon>
        <taxon>Digenea</taxon>
        <taxon>Plagiorchiida</taxon>
        <taxon>Echinostomata</taxon>
        <taxon>Echinostomatoidea</taxon>
        <taxon>Echinostomatidae</taxon>
        <taxon>Echinostoma</taxon>
    </lineage>
</organism>
<dbReference type="GO" id="GO:0043001">
    <property type="term" value="P:Golgi to plasma membrane protein transport"/>
    <property type="evidence" value="ECO:0007669"/>
    <property type="project" value="TreeGrafter"/>
</dbReference>
<dbReference type="PANTHER" id="PTHR12704:SF2">
    <property type="entry name" value="GOLGI PHOSPHOPROTEIN 3 HOMOLOG SAURON"/>
    <property type="match status" value="1"/>
</dbReference>
<evidence type="ECO:0000313" key="9">
    <source>
        <dbReference type="WBParaSite" id="ECPE_0001723301-mRNA-1"/>
    </source>
</evidence>
<reference evidence="7 8" key="2">
    <citation type="submission" date="2018-11" db="EMBL/GenBank/DDBJ databases">
        <authorList>
            <consortium name="Pathogen Informatics"/>
        </authorList>
    </citation>
    <scope>NUCLEOTIDE SEQUENCE [LARGE SCALE GENOMIC DNA]</scope>
    <source>
        <strain evidence="7 8">Egypt</strain>
    </source>
</reference>
<dbReference type="InterPro" id="IPR038261">
    <property type="entry name" value="GPP34-like_sf"/>
</dbReference>
<keyword evidence="8" id="KW-1185">Reference proteome</keyword>
<dbReference type="Pfam" id="PF05719">
    <property type="entry name" value="GPP34"/>
    <property type="match status" value="1"/>
</dbReference>